<name>I0Z4H9_COCSC</name>
<dbReference type="PROSITE" id="PS51913">
    <property type="entry name" value="HTH_HARE"/>
    <property type="match status" value="1"/>
</dbReference>
<feature type="compositionally biased region" description="Pro residues" evidence="2">
    <location>
        <begin position="101"/>
        <end position="110"/>
    </location>
</feature>
<evidence type="ECO:0000259" key="3">
    <source>
        <dbReference type="PROSITE" id="PS51913"/>
    </source>
</evidence>
<sequence length="634" mass="67658">MADPKTTLGQGVKMLKGGGGIFKSAAVAVLRLERKLMTTGDITKLALERQHIKCQGRTPEATMASALYTDVKRKGNKSVFTRPQEGLFGLREWEDEGFVPDPVPGIPPPSEIIERRPRSEGPRTVRRLHRYMPGRSPEDGDEEYSDLGDSPSRGASEDITDSPSPLFRAQNLHPLGVRYSGVKAGALQLLGDVCMTPLPINADFLEAAGSTEAKPPQLAKQQRGRPEPLSMDGAAGLASTLSSPLRMDKLAVFHDMVTSPEGVARLAAAASPSPDSGPSTRRKRPRLLLDVPALDSVDLEKVGSLTRASPATAALFAGFLPSAQVLPAPLYLSPPQLSALSPLPFATLHRPESAQRPLSVPSVLSTPNMISLAFAEADLFPEGDMQPSGLSPSGNSRGGPPAAGRPAPHTAIHPHRHTPVAHLPPLSPLTALLHGAAPGSIREGALRHDRPPPPLMLPISQEPGDRKAGGMVPSSSAVVKSEPKEQEYYREWLPNPPQQLQQHPPSPLGESSTPTTERLKRIEAKVQQMEANLGANHPQVGKAWLYLSKAYQNFGSKGNQAESFQCMRACSSLCTAFFDAYPAAAPALAAAPAAGDGDFAYLLGNMRSHMPPTTAGQQPQPHQQLRTTDKGRQA</sequence>
<reference evidence="4 5" key="1">
    <citation type="journal article" date="2012" name="Genome Biol.">
        <title>The genome of the polar eukaryotic microalga coccomyxa subellipsoidea reveals traits of cold adaptation.</title>
        <authorList>
            <person name="Blanc G."/>
            <person name="Agarkova I."/>
            <person name="Grimwood J."/>
            <person name="Kuo A."/>
            <person name="Brueggeman A."/>
            <person name="Dunigan D."/>
            <person name="Gurnon J."/>
            <person name="Ladunga I."/>
            <person name="Lindquist E."/>
            <person name="Lucas S."/>
            <person name="Pangilinan J."/>
            <person name="Proschold T."/>
            <person name="Salamov A."/>
            <person name="Schmutz J."/>
            <person name="Weeks D."/>
            <person name="Yamada T."/>
            <person name="Claverie J.M."/>
            <person name="Grigoriev I."/>
            <person name="Van Etten J."/>
            <person name="Lomsadze A."/>
            <person name="Borodovsky M."/>
        </authorList>
    </citation>
    <scope>NUCLEOTIDE SEQUENCE [LARGE SCALE GENOMIC DNA]</scope>
    <source>
        <strain evidence="4 5">C-169</strain>
    </source>
</reference>
<feature type="compositionally biased region" description="Polar residues" evidence="2">
    <location>
        <begin position="614"/>
        <end position="626"/>
    </location>
</feature>
<dbReference type="RefSeq" id="XP_005650092.1">
    <property type="nucleotide sequence ID" value="XM_005650035.1"/>
</dbReference>
<feature type="region of interest" description="Disordered" evidence="2">
    <location>
        <begin position="99"/>
        <end position="166"/>
    </location>
</feature>
<evidence type="ECO:0000313" key="4">
    <source>
        <dbReference type="EMBL" id="EIE25548.1"/>
    </source>
</evidence>
<feature type="compositionally biased region" description="Basic and acidic residues" evidence="2">
    <location>
        <begin position="481"/>
        <end position="490"/>
    </location>
</feature>
<dbReference type="eggNOG" id="ENOG502SRCB">
    <property type="taxonomic scope" value="Eukaryota"/>
</dbReference>
<keyword evidence="5" id="KW-1185">Reference proteome</keyword>
<comment type="caution">
    <text evidence="4">The sequence shown here is derived from an EMBL/GenBank/DDBJ whole genome shotgun (WGS) entry which is preliminary data.</text>
</comment>
<feature type="compositionally biased region" description="Low complexity" evidence="2">
    <location>
        <begin position="267"/>
        <end position="279"/>
    </location>
</feature>
<organism evidence="4 5">
    <name type="scientific">Coccomyxa subellipsoidea (strain C-169)</name>
    <name type="common">Green microalga</name>
    <dbReference type="NCBI Taxonomy" id="574566"/>
    <lineage>
        <taxon>Eukaryota</taxon>
        <taxon>Viridiplantae</taxon>
        <taxon>Chlorophyta</taxon>
        <taxon>core chlorophytes</taxon>
        <taxon>Trebouxiophyceae</taxon>
        <taxon>Trebouxiophyceae incertae sedis</taxon>
        <taxon>Coccomyxaceae</taxon>
        <taxon>Coccomyxa</taxon>
        <taxon>Coccomyxa subellipsoidea</taxon>
    </lineage>
</organism>
<dbReference type="Pfam" id="PF05066">
    <property type="entry name" value="HARE-HTH"/>
    <property type="match status" value="1"/>
</dbReference>
<feature type="region of interest" description="Disordered" evidence="2">
    <location>
        <begin position="605"/>
        <end position="634"/>
    </location>
</feature>
<dbReference type="AlphaFoldDB" id="I0Z4H9"/>
<dbReference type="STRING" id="574566.I0Z4H9"/>
<dbReference type="OrthoDB" id="547517at2759"/>
<evidence type="ECO:0000256" key="2">
    <source>
        <dbReference type="SAM" id="MobiDB-lite"/>
    </source>
</evidence>
<feature type="region of interest" description="Disordered" evidence="2">
    <location>
        <begin position="211"/>
        <end position="235"/>
    </location>
</feature>
<feature type="region of interest" description="Disordered" evidence="2">
    <location>
        <begin position="381"/>
        <end position="426"/>
    </location>
</feature>
<evidence type="ECO:0000313" key="5">
    <source>
        <dbReference type="Proteomes" id="UP000007264"/>
    </source>
</evidence>
<protein>
    <recommendedName>
        <fullName evidence="3">HTH HARE-type domain-containing protein</fullName>
    </recommendedName>
</protein>
<dbReference type="InterPro" id="IPR007759">
    <property type="entry name" value="Asxl_HARE-HTH"/>
</dbReference>
<proteinExistence type="predicted"/>
<dbReference type="Proteomes" id="UP000007264">
    <property type="component" value="Unassembled WGS sequence"/>
</dbReference>
<dbReference type="EMBL" id="AGSI01000004">
    <property type="protein sequence ID" value="EIE25548.1"/>
    <property type="molecule type" value="Genomic_DNA"/>
</dbReference>
<feature type="compositionally biased region" description="Low complexity" evidence="2">
    <location>
        <begin position="387"/>
        <end position="408"/>
    </location>
</feature>
<feature type="region of interest" description="Disordered" evidence="2">
    <location>
        <begin position="267"/>
        <end position="286"/>
    </location>
</feature>
<dbReference type="GeneID" id="17043550"/>
<gene>
    <name evidence="4" type="ORF">COCSUDRAFT_61750</name>
</gene>
<dbReference type="KEGG" id="csl:COCSUDRAFT_61750"/>
<keyword evidence="1" id="KW-0804">Transcription</keyword>
<feature type="region of interest" description="Disordered" evidence="2">
    <location>
        <begin position="442"/>
        <end position="516"/>
    </location>
</feature>
<accession>I0Z4H9</accession>
<feature type="compositionally biased region" description="Basic and acidic residues" evidence="2">
    <location>
        <begin position="112"/>
        <end position="123"/>
    </location>
</feature>
<evidence type="ECO:0000256" key="1">
    <source>
        <dbReference type="ARBA" id="ARBA00023163"/>
    </source>
</evidence>
<dbReference type="GO" id="GO:0006355">
    <property type="term" value="P:regulation of DNA-templated transcription"/>
    <property type="evidence" value="ECO:0007669"/>
    <property type="project" value="InterPro"/>
</dbReference>
<feature type="domain" description="HTH HARE-type" evidence="3">
    <location>
        <begin position="20"/>
        <end position="93"/>
    </location>
</feature>